<evidence type="ECO:0000313" key="2">
    <source>
        <dbReference type="EMBL" id="MFD2590256.1"/>
    </source>
</evidence>
<accession>A0ABW5N571</accession>
<evidence type="ECO:0000313" key="3">
    <source>
        <dbReference type="Proteomes" id="UP001597459"/>
    </source>
</evidence>
<dbReference type="RefSeq" id="WP_176029745.1">
    <property type="nucleotide sequence ID" value="NZ_JBHSJV010000001.1"/>
</dbReference>
<dbReference type="PROSITE" id="PS51257">
    <property type="entry name" value="PROKAR_LIPOPROTEIN"/>
    <property type="match status" value="1"/>
</dbReference>
<dbReference type="Pfam" id="PF06452">
    <property type="entry name" value="CBM9_1"/>
    <property type="match status" value="1"/>
</dbReference>
<sequence>MLKKTALILIIASLFACKERTTHTTFSLIAQSDQETYKKVDHQLRDIKKAIIAPDIDGSKNDPIWNNTQWYAIDQKWSGAAYSFSDFFARYKMSWTSEALYLLVEIKDDTLINKHTYTPEGNDYIQLFIDQDNSGGKFPEQHNIFNYTITPDGNVIGFDPKGALLFYNHHVQSQKNSFNDVTTWEFKITIYDQSYKENGVNDQVILQKDQKLGFMIAYNDVDTSSDTSKIGSVFIYEEEYQSLKNNANTFGTLVLKE</sequence>
<dbReference type="CDD" id="cd00241">
    <property type="entry name" value="DOMON_like"/>
    <property type="match status" value="1"/>
</dbReference>
<keyword evidence="3" id="KW-1185">Reference proteome</keyword>
<dbReference type="InterPro" id="IPR010502">
    <property type="entry name" value="Carb-bd_dom_fam9"/>
</dbReference>
<comment type="caution">
    <text evidence="2">The sequence shown here is derived from an EMBL/GenBank/DDBJ whole genome shotgun (WGS) entry which is preliminary data.</text>
</comment>
<organism evidence="2 3">
    <name type="scientific">Aquimarina hainanensis</name>
    <dbReference type="NCBI Taxonomy" id="1578017"/>
    <lineage>
        <taxon>Bacteria</taxon>
        <taxon>Pseudomonadati</taxon>
        <taxon>Bacteroidota</taxon>
        <taxon>Flavobacteriia</taxon>
        <taxon>Flavobacteriales</taxon>
        <taxon>Flavobacteriaceae</taxon>
        <taxon>Aquimarina</taxon>
    </lineage>
</organism>
<reference evidence="3" key="1">
    <citation type="journal article" date="2019" name="Int. J. Syst. Evol. Microbiol.">
        <title>The Global Catalogue of Microorganisms (GCM) 10K type strain sequencing project: providing services to taxonomists for standard genome sequencing and annotation.</title>
        <authorList>
            <consortium name="The Broad Institute Genomics Platform"/>
            <consortium name="The Broad Institute Genome Sequencing Center for Infectious Disease"/>
            <person name="Wu L."/>
            <person name="Ma J."/>
        </authorList>
    </citation>
    <scope>NUCLEOTIDE SEQUENCE [LARGE SCALE GENOMIC DNA]</scope>
    <source>
        <strain evidence="3">KCTC 42423</strain>
    </source>
</reference>
<feature type="domain" description="Carbohydrate-binding" evidence="1">
    <location>
        <begin position="56"/>
        <end position="256"/>
    </location>
</feature>
<dbReference type="Proteomes" id="UP001597459">
    <property type="component" value="Unassembled WGS sequence"/>
</dbReference>
<proteinExistence type="predicted"/>
<dbReference type="Gene3D" id="2.60.40.1190">
    <property type="match status" value="1"/>
</dbReference>
<evidence type="ECO:0000259" key="1">
    <source>
        <dbReference type="Pfam" id="PF06452"/>
    </source>
</evidence>
<protein>
    <submittedName>
        <fullName evidence="2">Sugar-binding protein</fullName>
    </submittedName>
</protein>
<name>A0ABW5N571_9FLAO</name>
<gene>
    <name evidence="2" type="ORF">ACFSTE_05395</name>
</gene>
<dbReference type="EMBL" id="JBHULX010000003">
    <property type="protein sequence ID" value="MFD2590256.1"/>
    <property type="molecule type" value="Genomic_DNA"/>
</dbReference>
<dbReference type="SUPFAM" id="SSF49344">
    <property type="entry name" value="CBD9-like"/>
    <property type="match status" value="1"/>
</dbReference>